<keyword evidence="10" id="KW-1185">Reference proteome</keyword>
<feature type="transmembrane region" description="Helical" evidence="7">
    <location>
        <begin position="110"/>
        <end position="132"/>
    </location>
</feature>
<feature type="transmembrane region" description="Helical" evidence="7">
    <location>
        <begin position="201"/>
        <end position="220"/>
    </location>
</feature>
<dbReference type="Gene3D" id="1.20.1720.10">
    <property type="entry name" value="Multidrug resistance protein D"/>
    <property type="match status" value="1"/>
</dbReference>
<feature type="transmembrane region" description="Helical" evidence="7">
    <location>
        <begin position="397"/>
        <end position="418"/>
    </location>
</feature>
<dbReference type="PRINTS" id="PR01036">
    <property type="entry name" value="TCRTETB"/>
</dbReference>
<sequence length="472" mass="50875">MLETIKSSPNYRWYVLATVAIGTFMSTLDSSIVSVALPTISRQLHSDLATLQWVVSAYLLTITSLLPVFGRIADMFGRKRVFALGFLMFTLGSVLCGFAQNIWFLVGTRVLQAVGASMLMSNAPAIITAIFPPKERGRALGLTGTVVALGSLTGPALGGVIIGLTSWRSIFWINIPIGIIGYIAVLMILPNDVSTKGQESFDFIGAFTFTFGMLGVLLGITNGETWGWFSLPILLSLALGMISLVFFVRTERKVPHPMINLSLFRNRPFLIGNLSGGLSFVAMFANNMLLPFYLQGVLNYEPHQLGLMLMIFPFVMAFTAPISGHASDKFGPMILTTSGLVITALGLFYFSTLSTTASFMQIIPGPILMGLGAGMFQSPNNSSVMSSVPPHKLSIAGGINSLVRNLGMVIGIALSVSLFDAWGGVSLPQPGQVEEFMFAYHSVMLVAMGIAILAAVISYNRKNYIKPNNLLP</sequence>
<feature type="transmembrane region" description="Helical" evidence="7">
    <location>
        <begin position="139"/>
        <end position="164"/>
    </location>
</feature>
<name>H5XY78_9FIRM</name>
<dbReference type="AlphaFoldDB" id="H5XY78"/>
<dbReference type="NCBIfam" id="TIGR00711">
    <property type="entry name" value="efflux_EmrB"/>
    <property type="match status" value="1"/>
</dbReference>
<dbReference type="STRING" id="768710.DesyoDRAFT_4333"/>
<dbReference type="GO" id="GO:0005886">
    <property type="term" value="C:plasma membrane"/>
    <property type="evidence" value="ECO:0007669"/>
    <property type="project" value="UniProtKB-SubCell"/>
</dbReference>
<comment type="subcellular location">
    <subcellularLocation>
        <location evidence="1">Cell membrane</location>
        <topology evidence="1">Multi-pass membrane protein</topology>
    </subcellularLocation>
</comment>
<feature type="transmembrane region" description="Helical" evidence="7">
    <location>
        <begin position="330"/>
        <end position="350"/>
    </location>
</feature>
<reference evidence="9 10" key="1">
    <citation type="submission" date="2011-11" db="EMBL/GenBank/DDBJ databases">
        <title>The Noncontiguous Finished genome of Desulfosporosinus youngiae DSM 17734.</title>
        <authorList>
            <consortium name="US DOE Joint Genome Institute (JGI-PGF)"/>
            <person name="Lucas S."/>
            <person name="Han J."/>
            <person name="Lapidus A."/>
            <person name="Cheng J.-F."/>
            <person name="Goodwin L."/>
            <person name="Pitluck S."/>
            <person name="Peters L."/>
            <person name="Ovchinnikova G."/>
            <person name="Lu M."/>
            <person name="Land M.L."/>
            <person name="Hauser L."/>
            <person name="Pester M."/>
            <person name="Spring S."/>
            <person name="Ollivier B."/>
            <person name="Rattei T."/>
            <person name="Klenk H.-P."/>
            <person name="Wagner M."/>
            <person name="Loy A."/>
            <person name="Woyke T.J."/>
        </authorList>
    </citation>
    <scope>NUCLEOTIDE SEQUENCE [LARGE SCALE GENOMIC DNA]</scope>
    <source>
        <strain evidence="9 10">DSM 17734</strain>
    </source>
</reference>
<dbReference type="CDD" id="cd17321">
    <property type="entry name" value="MFS_MMR_MDR_like"/>
    <property type="match status" value="1"/>
</dbReference>
<feature type="domain" description="Major facilitator superfamily (MFS) profile" evidence="8">
    <location>
        <begin position="15"/>
        <end position="466"/>
    </location>
</feature>
<evidence type="ECO:0000256" key="6">
    <source>
        <dbReference type="ARBA" id="ARBA00023136"/>
    </source>
</evidence>
<feature type="transmembrane region" description="Helical" evidence="7">
    <location>
        <begin position="438"/>
        <end position="459"/>
    </location>
</feature>
<feature type="transmembrane region" description="Helical" evidence="7">
    <location>
        <begin position="12"/>
        <end position="37"/>
    </location>
</feature>
<dbReference type="eggNOG" id="COG2814">
    <property type="taxonomic scope" value="Bacteria"/>
</dbReference>
<organism evidence="9 10">
    <name type="scientific">Desulfosporosinus youngiae DSM 17734</name>
    <dbReference type="NCBI Taxonomy" id="768710"/>
    <lineage>
        <taxon>Bacteria</taxon>
        <taxon>Bacillati</taxon>
        <taxon>Bacillota</taxon>
        <taxon>Clostridia</taxon>
        <taxon>Eubacteriales</taxon>
        <taxon>Desulfitobacteriaceae</taxon>
        <taxon>Desulfosporosinus</taxon>
    </lineage>
</organism>
<keyword evidence="2" id="KW-0813">Transport</keyword>
<dbReference type="InterPro" id="IPR036259">
    <property type="entry name" value="MFS_trans_sf"/>
</dbReference>
<evidence type="ECO:0000256" key="3">
    <source>
        <dbReference type="ARBA" id="ARBA00022475"/>
    </source>
</evidence>
<dbReference type="PANTHER" id="PTHR42718:SF46">
    <property type="entry name" value="BLR6921 PROTEIN"/>
    <property type="match status" value="1"/>
</dbReference>
<gene>
    <name evidence="9" type="ORF">DesyoDRAFT_4333</name>
</gene>
<keyword evidence="3" id="KW-1003">Cell membrane</keyword>
<dbReference type="PANTHER" id="PTHR42718">
    <property type="entry name" value="MAJOR FACILITATOR SUPERFAMILY MULTIDRUG TRANSPORTER MFSC"/>
    <property type="match status" value="1"/>
</dbReference>
<dbReference type="Gene3D" id="1.20.1250.20">
    <property type="entry name" value="MFS general substrate transporter like domains"/>
    <property type="match status" value="1"/>
</dbReference>
<feature type="transmembrane region" description="Helical" evidence="7">
    <location>
        <begin position="81"/>
        <end position="104"/>
    </location>
</feature>
<dbReference type="HOGENOM" id="CLU_000960_28_3_9"/>
<feature type="transmembrane region" description="Helical" evidence="7">
    <location>
        <begin position="305"/>
        <end position="323"/>
    </location>
</feature>
<dbReference type="OrthoDB" id="102502at2"/>
<dbReference type="PROSITE" id="PS50850">
    <property type="entry name" value="MFS"/>
    <property type="match status" value="1"/>
</dbReference>
<dbReference type="EMBL" id="CM001441">
    <property type="protein sequence ID" value="EHQ91288.1"/>
    <property type="molecule type" value="Genomic_DNA"/>
</dbReference>
<evidence type="ECO:0000313" key="10">
    <source>
        <dbReference type="Proteomes" id="UP000005104"/>
    </source>
</evidence>
<keyword evidence="4 7" id="KW-0812">Transmembrane</keyword>
<dbReference type="Pfam" id="PF07690">
    <property type="entry name" value="MFS_1"/>
    <property type="match status" value="1"/>
</dbReference>
<proteinExistence type="predicted"/>
<evidence type="ECO:0000256" key="1">
    <source>
        <dbReference type="ARBA" id="ARBA00004651"/>
    </source>
</evidence>
<evidence type="ECO:0000256" key="7">
    <source>
        <dbReference type="SAM" id="Phobius"/>
    </source>
</evidence>
<keyword evidence="5 7" id="KW-1133">Transmembrane helix</keyword>
<dbReference type="InterPro" id="IPR004638">
    <property type="entry name" value="EmrB-like"/>
</dbReference>
<feature type="transmembrane region" description="Helical" evidence="7">
    <location>
        <begin position="226"/>
        <end position="248"/>
    </location>
</feature>
<dbReference type="Proteomes" id="UP000005104">
    <property type="component" value="Chromosome"/>
</dbReference>
<dbReference type="SUPFAM" id="SSF103473">
    <property type="entry name" value="MFS general substrate transporter"/>
    <property type="match status" value="1"/>
</dbReference>
<feature type="transmembrane region" description="Helical" evidence="7">
    <location>
        <begin position="170"/>
        <end position="189"/>
    </location>
</feature>
<feature type="transmembrane region" description="Helical" evidence="7">
    <location>
        <begin position="356"/>
        <end position="376"/>
    </location>
</feature>
<evidence type="ECO:0000313" key="9">
    <source>
        <dbReference type="EMBL" id="EHQ91288.1"/>
    </source>
</evidence>
<dbReference type="FunFam" id="1.20.1720.10:FF:000021">
    <property type="entry name" value="Drug resistance transporter, EmrB/QacA subfamily"/>
    <property type="match status" value="1"/>
</dbReference>
<dbReference type="InterPro" id="IPR020846">
    <property type="entry name" value="MFS_dom"/>
</dbReference>
<evidence type="ECO:0000256" key="2">
    <source>
        <dbReference type="ARBA" id="ARBA00022448"/>
    </source>
</evidence>
<evidence type="ECO:0000259" key="8">
    <source>
        <dbReference type="PROSITE" id="PS50850"/>
    </source>
</evidence>
<evidence type="ECO:0000256" key="5">
    <source>
        <dbReference type="ARBA" id="ARBA00022989"/>
    </source>
</evidence>
<dbReference type="GO" id="GO:0022857">
    <property type="term" value="F:transmembrane transporter activity"/>
    <property type="evidence" value="ECO:0007669"/>
    <property type="project" value="InterPro"/>
</dbReference>
<evidence type="ECO:0000256" key="4">
    <source>
        <dbReference type="ARBA" id="ARBA00022692"/>
    </source>
</evidence>
<accession>H5XY78</accession>
<feature type="transmembrane region" description="Helical" evidence="7">
    <location>
        <begin position="49"/>
        <end position="69"/>
    </location>
</feature>
<keyword evidence="6 7" id="KW-0472">Membrane</keyword>
<dbReference type="InterPro" id="IPR011701">
    <property type="entry name" value="MFS"/>
</dbReference>
<feature type="transmembrane region" description="Helical" evidence="7">
    <location>
        <begin position="269"/>
        <end position="293"/>
    </location>
</feature>
<protein>
    <submittedName>
        <fullName evidence="9">Drug resistance transporter, EmrB/QacA subfamily</fullName>
    </submittedName>
</protein>